<protein>
    <recommendedName>
        <fullName evidence="3">Fumarylacetoacetase-like C-terminal domain-containing protein</fullName>
    </recommendedName>
</protein>
<accession>A0A2V1IYF8</accession>
<dbReference type="SUPFAM" id="SSF56529">
    <property type="entry name" value="FAH"/>
    <property type="match status" value="1"/>
</dbReference>
<name>A0A2V1IYF8_9BACT</name>
<reference evidence="2" key="1">
    <citation type="submission" date="2018-02" db="EMBL/GenBank/DDBJ databases">
        <authorList>
            <person name="Clavel T."/>
            <person name="Strowig T."/>
        </authorList>
    </citation>
    <scope>NUCLEOTIDE SEQUENCE [LARGE SCALE GENOMIC DNA]</scope>
    <source>
        <strain evidence="2">DSM 100764</strain>
    </source>
</reference>
<keyword evidence="2" id="KW-1185">Reference proteome</keyword>
<gene>
    <name evidence="1" type="ORF">C5O25_04835</name>
</gene>
<dbReference type="EMBL" id="PUBV01000007">
    <property type="protein sequence ID" value="PWB08166.1"/>
    <property type="molecule type" value="Genomic_DNA"/>
</dbReference>
<evidence type="ECO:0008006" key="3">
    <source>
        <dbReference type="Google" id="ProtNLM"/>
    </source>
</evidence>
<dbReference type="Proteomes" id="UP000244925">
    <property type="component" value="Unassembled WGS sequence"/>
</dbReference>
<dbReference type="AlphaFoldDB" id="A0A2V1IYF8"/>
<dbReference type="GO" id="GO:0003824">
    <property type="term" value="F:catalytic activity"/>
    <property type="evidence" value="ECO:0007669"/>
    <property type="project" value="InterPro"/>
</dbReference>
<evidence type="ECO:0000313" key="1">
    <source>
        <dbReference type="EMBL" id="PWB08166.1"/>
    </source>
</evidence>
<sequence>MKAIAVLRHPSDCVETAPRMQLIADSAMVGAGRPLFLPDFAPSWRARIGLAFRISRLGKDIAPRFVGRYVDAFCLCMQLMPEGAAGDEAWGGLFDNCMALGTWRPVPDGEAIGIKLEDSVCDVGLGDIAVEQTVAAVSRYATLKTGDVIVAAFLPWVVGVKAGDDLRVDVDEEPALSVRVR</sequence>
<dbReference type="Gene3D" id="3.90.850.10">
    <property type="entry name" value="Fumarylacetoacetase-like, C-terminal domain"/>
    <property type="match status" value="1"/>
</dbReference>
<dbReference type="InterPro" id="IPR036663">
    <property type="entry name" value="Fumarylacetoacetase_C_sf"/>
</dbReference>
<evidence type="ECO:0000313" key="2">
    <source>
        <dbReference type="Proteomes" id="UP000244925"/>
    </source>
</evidence>
<comment type="caution">
    <text evidence="1">The sequence shown here is derived from an EMBL/GenBank/DDBJ whole genome shotgun (WGS) entry which is preliminary data.</text>
</comment>
<proteinExistence type="predicted"/>
<organism evidence="1 2">
    <name type="scientific">Paramuribaculum intestinale</name>
    <dbReference type="NCBI Taxonomy" id="2094151"/>
    <lineage>
        <taxon>Bacteria</taxon>
        <taxon>Pseudomonadati</taxon>
        <taxon>Bacteroidota</taxon>
        <taxon>Bacteroidia</taxon>
        <taxon>Bacteroidales</taxon>
        <taxon>Muribaculaceae</taxon>
        <taxon>Paramuribaculum</taxon>
    </lineage>
</organism>